<dbReference type="PANTHER" id="PTHR43442:SF3">
    <property type="entry name" value="GLUCONOKINASE-RELATED"/>
    <property type="match status" value="1"/>
</dbReference>
<dbReference type="Proteomes" id="UP001230289">
    <property type="component" value="Unassembled WGS sequence"/>
</dbReference>
<keyword evidence="5 9" id="KW-0547">Nucleotide-binding</keyword>
<keyword evidence="6 9" id="KW-0418">Kinase</keyword>
<evidence type="ECO:0000256" key="7">
    <source>
        <dbReference type="ARBA" id="ARBA00022840"/>
    </source>
</evidence>
<evidence type="ECO:0000256" key="2">
    <source>
        <dbReference type="ARBA" id="ARBA00008420"/>
    </source>
</evidence>
<evidence type="ECO:0000256" key="1">
    <source>
        <dbReference type="ARBA" id="ARBA00004761"/>
    </source>
</evidence>
<evidence type="ECO:0000313" key="10">
    <source>
        <dbReference type="EMBL" id="MDQ4215149.1"/>
    </source>
</evidence>
<dbReference type="GO" id="GO:0046316">
    <property type="term" value="F:gluconokinase activity"/>
    <property type="evidence" value="ECO:0007669"/>
    <property type="project" value="UniProtKB-EC"/>
</dbReference>
<evidence type="ECO:0000256" key="9">
    <source>
        <dbReference type="RuleBase" id="RU363066"/>
    </source>
</evidence>
<dbReference type="Pfam" id="PF01202">
    <property type="entry name" value="SKI"/>
    <property type="match status" value="1"/>
</dbReference>
<evidence type="ECO:0000256" key="6">
    <source>
        <dbReference type="ARBA" id="ARBA00022777"/>
    </source>
</evidence>
<keyword evidence="4 9" id="KW-0808">Transferase</keyword>
<comment type="pathway">
    <text evidence="1">Carbohydrate acid metabolism.</text>
</comment>
<dbReference type="InterPro" id="IPR027417">
    <property type="entry name" value="P-loop_NTPase"/>
</dbReference>
<organism evidence="10 11">
    <name type="scientific">Microbacterium capsulatum</name>
    <dbReference type="NCBI Taxonomy" id="3041921"/>
    <lineage>
        <taxon>Bacteria</taxon>
        <taxon>Bacillati</taxon>
        <taxon>Actinomycetota</taxon>
        <taxon>Actinomycetes</taxon>
        <taxon>Micrococcales</taxon>
        <taxon>Microbacteriaceae</taxon>
        <taxon>Microbacterium</taxon>
    </lineage>
</organism>
<evidence type="ECO:0000256" key="4">
    <source>
        <dbReference type="ARBA" id="ARBA00022679"/>
    </source>
</evidence>
<evidence type="ECO:0000256" key="3">
    <source>
        <dbReference type="ARBA" id="ARBA00012054"/>
    </source>
</evidence>
<reference evidence="10 11" key="1">
    <citation type="submission" date="2023-08" db="EMBL/GenBank/DDBJ databases">
        <title>Microbacterium sp. nov., isolated from a waste landfill.</title>
        <authorList>
            <person name="Wen W."/>
        </authorList>
    </citation>
    <scope>NUCLEOTIDE SEQUENCE [LARGE SCALE GENOMIC DNA]</scope>
    <source>
        <strain evidence="10 11">ASV81</strain>
    </source>
</reference>
<evidence type="ECO:0000256" key="5">
    <source>
        <dbReference type="ARBA" id="ARBA00022741"/>
    </source>
</evidence>
<dbReference type="InterPro" id="IPR006001">
    <property type="entry name" value="Therm_gnt_kin"/>
</dbReference>
<comment type="catalytic activity">
    <reaction evidence="8 9">
        <text>D-gluconate + ATP = 6-phospho-D-gluconate + ADP + H(+)</text>
        <dbReference type="Rhea" id="RHEA:19433"/>
        <dbReference type="ChEBI" id="CHEBI:15378"/>
        <dbReference type="ChEBI" id="CHEBI:18391"/>
        <dbReference type="ChEBI" id="CHEBI:30616"/>
        <dbReference type="ChEBI" id="CHEBI:58759"/>
        <dbReference type="ChEBI" id="CHEBI:456216"/>
        <dbReference type="EC" id="2.7.1.12"/>
    </reaction>
</comment>
<comment type="similarity">
    <text evidence="2 9">Belongs to the gluconokinase GntK/GntV family.</text>
</comment>
<dbReference type="EC" id="2.7.1.12" evidence="3 9"/>
<dbReference type="NCBIfam" id="TIGR01313">
    <property type="entry name" value="therm_gnt_kin"/>
    <property type="match status" value="1"/>
</dbReference>
<evidence type="ECO:0000256" key="8">
    <source>
        <dbReference type="ARBA" id="ARBA00048090"/>
    </source>
</evidence>
<dbReference type="SUPFAM" id="SSF52540">
    <property type="entry name" value="P-loop containing nucleoside triphosphate hydrolases"/>
    <property type="match status" value="1"/>
</dbReference>
<evidence type="ECO:0000313" key="11">
    <source>
        <dbReference type="Proteomes" id="UP001230289"/>
    </source>
</evidence>
<accession>A0ABU0XKI4</accession>
<gene>
    <name evidence="10" type="ORF">RBR11_14600</name>
</gene>
<dbReference type="EMBL" id="JAVFCB010000009">
    <property type="protein sequence ID" value="MDQ4215149.1"/>
    <property type="molecule type" value="Genomic_DNA"/>
</dbReference>
<dbReference type="Gene3D" id="3.40.50.300">
    <property type="entry name" value="P-loop containing nucleotide triphosphate hydrolases"/>
    <property type="match status" value="1"/>
</dbReference>
<dbReference type="CDD" id="cd02021">
    <property type="entry name" value="GntK"/>
    <property type="match status" value="1"/>
</dbReference>
<proteinExistence type="inferred from homology"/>
<sequence length="177" mass="18813">MSAPAHAPLVVVMGVSGCGKSTVGAALADRLRIPFQDADDLHPDTNIDKMARGIPLTDDDRAPWLATVGRELAQSESTGLVIACSALRTAYRDILRAHAANVVFVHLAATRNVLAARMMVRSAHFMPLSLLESQLATLEPLSPQENGLTADADQSIERILGIAEPAIRALAAEKELS</sequence>
<protein>
    <recommendedName>
        <fullName evidence="3 9">Gluconokinase</fullName>
        <ecNumber evidence="3 9">2.7.1.12</ecNumber>
    </recommendedName>
</protein>
<keyword evidence="7 9" id="KW-0067">ATP-binding</keyword>
<comment type="caution">
    <text evidence="10">The sequence shown here is derived from an EMBL/GenBank/DDBJ whole genome shotgun (WGS) entry which is preliminary data.</text>
</comment>
<dbReference type="InterPro" id="IPR031322">
    <property type="entry name" value="Shikimate/glucono_kinase"/>
</dbReference>
<name>A0ABU0XKI4_9MICO</name>
<dbReference type="RefSeq" id="WP_308490104.1">
    <property type="nucleotide sequence ID" value="NZ_JAVFCB010000009.1"/>
</dbReference>
<dbReference type="PANTHER" id="PTHR43442">
    <property type="entry name" value="GLUCONOKINASE-RELATED"/>
    <property type="match status" value="1"/>
</dbReference>
<keyword evidence="11" id="KW-1185">Reference proteome</keyword>